<accession>A0A0J0XVC8</accession>
<dbReference type="GO" id="GO:0004519">
    <property type="term" value="F:endonuclease activity"/>
    <property type="evidence" value="ECO:0007669"/>
    <property type="project" value="UniProtKB-KW"/>
</dbReference>
<dbReference type="InterPro" id="IPR050410">
    <property type="entry name" value="CCR4/nocturin_mRNA_transcr"/>
</dbReference>
<dbReference type="EMBL" id="KQ087183">
    <property type="protein sequence ID" value="KLT45013.1"/>
    <property type="molecule type" value="Genomic_DNA"/>
</dbReference>
<keyword evidence="5" id="KW-0269">Exonuclease</keyword>
<dbReference type="Pfam" id="PF03372">
    <property type="entry name" value="Exo_endo_phos"/>
    <property type="match status" value="1"/>
</dbReference>
<keyword evidence="2" id="KW-0378">Hydrolase</keyword>
<dbReference type="Proteomes" id="UP000053611">
    <property type="component" value="Unassembled WGS sequence"/>
</dbReference>
<dbReference type="RefSeq" id="XP_018281504.1">
    <property type="nucleotide sequence ID" value="XM_018422158.1"/>
</dbReference>
<dbReference type="GeneID" id="28982761"/>
<keyword evidence="5" id="KW-0255">Endonuclease</keyword>
<feature type="region of interest" description="Disordered" evidence="3">
    <location>
        <begin position="1"/>
        <end position="36"/>
    </location>
</feature>
<dbReference type="Gene3D" id="3.60.10.10">
    <property type="entry name" value="Endonuclease/exonuclease/phosphatase"/>
    <property type="match status" value="1"/>
</dbReference>
<feature type="compositionally biased region" description="Basic and acidic residues" evidence="3">
    <location>
        <begin position="15"/>
        <end position="36"/>
    </location>
</feature>
<dbReference type="OrthoDB" id="428734at2759"/>
<dbReference type="SUPFAM" id="SSF56219">
    <property type="entry name" value="DNase I-like"/>
    <property type="match status" value="1"/>
</dbReference>
<protein>
    <submittedName>
        <fullName evidence="5">Endonuclease/exonuclease/phosphatase</fullName>
    </submittedName>
</protein>
<evidence type="ECO:0000256" key="2">
    <source>
        <dbReference type="ARBA" id="ARBA00022801"/>
    </source>
</evidence>
<evidence type="ECO:0000259" key="4">
    <source>
        <dbReference type="Pfam" id="PF03372"/>
    </source>
</evidence>
<gene>
    <name evidence="5" type="ORF">CC85DRAFT_282921</name>
</gene>
<evidence type="ECO:0000313" key="6">
    <source>
        <dbReference type="Proteomes" id="UP000053611"/>
    </source>
</evidence>
<name>A0A0J0XVC8_9TREE</name>
<evidence type="ECO:0000313" key="5">
    <source>
        <dbReference type="EMBL" id="KLT45013.1"/>
    </source>
</evidence>
<sequence>MPPPPHLTPAQLAKQAERKAAKLARKLDTKAAPEDTRRRTLERRWISVAVPSAGARTARVVSWNMLAQTLVRRELFPGSDCLRWSDRKAMLQAEMAKHASADVICLQECDRLGDMRGAVPGHAAVEARGEGKLHGLVVLYATARWRVRASRAVALDMEHLNPGEGAAARGGSRATRNMGLIVALESEEGEGIVVATTHLFWHPKFEYERTRQIIVLLRAMRAMQADEDIEAWPALLAGDLNTQPAEAAYQILAAPGAPLDPALAASLNFSRLVHTSVAKIEASAPPSEMPSGAVTPAEKDDEGELPDTDERSIAGTRAPTAADGIATLDELLEMARDVLPAPARSAYGASQWAGETYAARGGFNHASGAGGNEPAYTCYTPLFKLTLDYIFALPGKEVTFTQLLEPPKVAELGEGLPRKNISASDHLPVACEIAWTP</sequence>
<feature type="domain" description="Endonuclease/exonuclease/phosphatase" evidence="4">
    <location>
        <begin position="61"/>
        <end position="426"/>
    </location>
</feature>
<dbReference type="PANTHER" id="PTHR12121">
    <property type="entry name" value="CARBON CATABOLITE REPRESSOR PROTEIN 4"/>
    <property type="match status" value="1"/>
</dbReference>
<dbReference type="InterPro" id="IPR036691">
    <property type="entry name" value="Endo/exonu/phosph_ase_sf"/>
</dbReference>
<proteinExistence type="inferred from homology"/>
<keyword evidence="6" id="KW-1185">Reference proteome</keyword>
<evidence type="ECO:0000256" key="3">
    <source>
        <dbReference type="SAM" id="MobiDB-lite"/>
    </source>
</evidence>
<comment type="similarity">
    <text evidence="1">Belongs to the CCR4/nocturin family.</text>
</comment>
<dbReference type="PANTHER" id="PTHR12121:SF45">
    <property type="entry name" value="NOCTURNIN"/>
    <property type="match status" value="1"/>
</dbReference>
<dbReference type="GO" id="GO:0000175">
    <property type="term" value="F:3'-5'-RNA exonuclease activity"/>
    <property type="evidence" value="ECO:0007669"/>
    <property type="project" value="TreeGrafter"/>
</dbReference>
<organism evidence="5 6">
    <name type="scientific">Cutaneotrichosporon oleaginosum</name>
    <dbReference type="NCBI Taxonomy" id="879819"/>
    <lineage>
        <taxon>Eukaryota</taxon>
        <taxon>Fungi</taxon>
        <taxon>Dikarya</taxon>
        <taxon>Basidiomycota</taxon>
        <taxon>Agaricomycotina</taxon>
        <taxon>Tremellomycetes</taxon>
        <taxon>Trichosporonales</taxon>
        <taxon>Trichosporonaceae</taxon>
        <taxon>Cutaneotrichosporon</taxon>
    </lineage>
</organism>
<keyword evidence="5" id="KW-0540">Nuclease</keyword>
<dbReference type="InterPro" id="IPR005135">
    <property type="entry name" value="Endo/exonuclease/phosphatase"/>
</dbReference>
<reference evidence="5 6" key="1">
    <citation type="submission" date="2015-03" db="EMBL/GenBank/DDBJ databases">
        <title>Genomics and transcriptomics of the oil-accumulating basidiomycete yeast T. oleaginosus allow insights into substrate utilization and the diverse evolutionary trajectories of mating systems in fungi.</title>
        <authorList>
            <consortium name="DOE Joint Genome Institute"/>
            <person name="Kourist R."/>
            <person name="Kracht O."/>
            <person name="Bracharz F."/>
            <person name="Lipzen A."/>
            <person name="Nolan M."/>
            <person name="Ohm R."/>
            <person name="Grigoriev I."/>
            <person name="Sun S."/>
            <person name="Heitman J."/>
            <person name="Bruck T."/>
            <person name="Nowrousian M."/>
        </authorList>
    </citation>
    <scope>NUCLEOTIDE SEQUENCE [LARGE SCALE GENOMIC DNA]</scope>
    <source>
        <strain evidence="5 6">IBC0246</strain>
    </source>
</reference>
<dbReference type="GO" id="GO:0006139">
    <property type="term" value="P:nucleobase-containing compound metabolic process"/>
    <property type="evidence" value="ECO:0007669"/>
    <property type="project" value="UniProtKB-ARBA"/>
</dbReference>
<feature type="region of interest" description="Disordered" evidence="3">
    <location>
        <begin position="281"/>
        <end position="320"/>
    </location>
</feature>
<evidence type="ECO:0000256" key="1">
    <source>
        <dbReference type="ARBA" id="ARBA00010774"/>
    </source>
</evidence>
<dbReference type="AlphaFoldDB" id="A0A0J0XVC8"/>